<sequence length="76" mass="8438">MLTLTHEELIELTGKARKSGQIEALRFLSIPFKIRPDGTPVVLRAAMEAALGHATKNQGPTPPRVRVPETRRVLVR</sequence>
<dbReference type="AlphaFoldDB" id="A0A2L0PTJ0"/>
<feature type="domain" description="DUF4224" evidence="2">
    <location>
        <begin position="3"/>
        <end position="45"/>
    </location>
</feature>
<evidence type="ECO:0000259" key="2">
    <source>
        <dbReference type="Pfam" id="PF13986"/>
    </source>
</evidence>
<dbReference type="Proteomes" id="UP000060602">
    <property type="component" value="Chromosome"/>
</dbReference>
<evidence type="ECO:0000313" key="3">
    <source>
        <dbReference type="EMBL" id="AUZ18041.1"/>
    </source>
</evidence>
<organism evidence="3 4">
    <name type="scientific">Alcaligenes xylosoxydans xylosoxydans</name>
    <name type="common">Achromobacter xylosoxidans</name>
    <dbReference type="NCBI Taxonomy" id="85698"/>
    <lineage>
        <taxon>Bacteria</taxon>
        <taxon>Pseudomonadati</taxon>
        <taxon>Pseudomonadota</taxon>
        <taxon>Betaproteobacteria</taxon>
        <taxon>Burkholderiales</taxon>
        <taxon>Alcaligenaceae</taxon>
        <taxon>Achromobacter</taxon>
    </lineage>
</organism>
<proteinExistence type="predicted"/>
<dbReference type="EMBL" id="CP014060">
    <property type="protein sequence ID" value="AUZ18041.1"/>
    <property type="molecule type" value="Genomic_DNA"/>
</dbReference>
<feature type="region of interest" description="Disordered" evidence="1">
    <location>
        <begin position="54"/>
        <end position="76"/>
    </location>
</feature>
<evidence type="ECO:0000256" key="1">
    <source>
        <dbReference type="SAM" id="MobiDB-lite"/>
    </source>
</evidence>
<feature type="compositionally biased region" description="Basic and acidic residues" evidence="1">
    <location>
        <begin position="66"/>
        <end position="76"/>
    </location>
</feature>
<accession>A0A2L0PTJ0</accession>
<dbReference type="RefSeq" id="WP_081105038.1">
    <property type="nucleotide sequence ID" value="NZ_CP014060.2"/>
</dbReference>
<reference evidence="4" key="1">
    <citation type="submission" date="2015-12" db="EMBL/GenBank/DDBJ databases">
        <title>FDA dAtabase for Regulatory Grade micrObial Sequences (FDA-ARGOS): Supporting development and validation of Infectious Disease Dx tests.</title>
        <authorList>
            <person name="Case J."/>
            <person name="Tallon L."/>
            <person name="Sadzewicz L."/>
            <person name="Sengamalay N."/>
            <person name="Ott S."/>
            <person name="Godinez A."/>
            <person name="Nagaraj S."/>
            <person name="Nadendla S."/>
            <person name="Sichtig H."/>
        </authorList>
    </citation>
    <scope>NUCLEOTIDE SEQUENCE [LARGE SCALE GENOMIC DNA]</scope>
    <source>
        <strain evidence="4">FDAARGOS_147</strain>
    </source>
</reference>
<evidence type="ECO:0000313" key="4">
    <source>
        <dbReference type="Proteomes" id="UP000060602"/>
    </source>
</evidence>
<gene>
    <name evidence="3" type="ORF">AL504_31430</name>
</gene>
<dbReference type="Pfam" id="PF13986">
    <property type="entry name" value="DUF4224"/>
    <property type="match status" value="1"/>
</dbReference>
<name>A0A2L0PTJ0_ALCXX</name>
<protein>
    <submittedName>
        <fullName evidence="3">DUF4224 domain-containing protein</fullName>
    </submittedName>
</protein>
<dbReference type="InterPro" id="IPR025319">
    <property type="entry name" value="DUF4224"/>
</dbReference>